<reference evidence="3 4" key="1">
    <citation type="submission" date="2019-09" db="EMBL/GenBank/DDBJ databases">
        <title>Bird 10,000 Genomes (B10K) Project - Family phase.</title>
        <authorList>
            <person name="Zhang G."/>
        </authorList>
    </citation>
    <scope>NUCLEOTIDE SEQUENCE [LARGE SCALE GENOMIC DNA]</scope>
    <source>
        <strain evidence="3">B10K-DU-001-75</strain>
        <tissue evidence="3">Muscle</tissue>
    </source>
</reference>
<comment type="cofactor">
    <cofactor evidence="1">
        <name>Fe(2+)</name>
        <dbReference type="ChEBI" id="CHEBI:29033"/>
    </cofactor>
</comment>
<proteinExistence type="predicted"/>
<dbReference type="PANTHER" id="PTHR21052">
    <property type="entry name" value="SPERMATOGENESIS ASSOCIATED 11-RELATED"/>
    <property type="match status" value="1"/>
</dbReference>
<keyword evidence="4" id="KW-1185">Reference proteome</keyword>
<feature type="non-terminal residue" evidence="3">
    <location>
        <position position="1"/>
    </location>
</feature>
<dbReference type="GO" id="GO:0005759">
    <property type="term" value="C:mitochondrial matrix"/>
    <property type="evidence" value="ECO:0007669"/>
    <property type="project" value="TreeGrafter"/>
</dbReference>
<evidence type="ECO:0000256" key="1">
    <source>
        <dbReference type="ARBA" id="ARBA00001954"/>
    </source>
</evidence>
<dbReference type="AlphaFoldDB" id="A0A7K5CM65"/>
<dbReference type="PANTHER" id="PTHR21052:SF0">
    <property type="entry name" value="ALPHA-KETOGLUTARATE-DEPENDENT DIOXYGENASE ALKB HOMOLOG 7, MITOCHONDRIAL"/>
    <property type="match status" value="1"/>
</dbReference>
<dbReference type="GO" id="GO:0051213">
    <property type="term" value="F:dioxygenase activity"/>
    <property type="evidence" value="ECO:0007669"/>
    <property type="project" value="UniProtKB-KW"/>
</dbReference>
<keyword evidence="3" id="KW-0223">Dioxygenase</keyword>
<evidence type="ECO:0000256" key="2">
    <source>
        <dbReference type="SAM" id="MobiDB-lite"/>
    </source>
</evidence>
<comment type="caution">
    <text evidence="3">The sequence shown here is derived from an EMBL/GenBank/DDBJ whole genome shotgun (WGS) entry which is preliminary data.</text>
</comment>
<evidence type="ECO:0000313" key="3">
    <source>
        <dbReference type="EMBL" id="NWS08993.1"/>
    </source>
</evidence>
<dbReference type="SUPFAM" id="SSF51197">
    <property type="entry name" value="Clavaminate synthase-like"/>
    <property type="match status" value="1"/>
</dbReference>
<dbReference type="GO" id="GO:0006974">
    <property type="term" value="P:DNA damage response"/>
    <property type="evidence" value="ECO:0007669"/>
    <property type="project" value="InterPro"/>
</dbReference>
<dbReference type="GO" id="GO:0006631">
    <property type="term" value="P:fatty acid metabolic process"/>
    <property type="evidence" value="ECO:0007669"/>
    <property type="project" value="TreeGrafter"/>
</dbReference>
<protein>
    <submittedName>
        <fullName evidence="3">ALKB7 dioxygenase</fullName>
    </submittedName>
</protein>
<accession>A0A7K5CM65</accession>
<name>A0A7K5CM65_MOTAL</name>
<feature type="region of interest" description="Disordered" evidence="2">
    <location>
        <begin position="1"/>
        <end position="36"/>
    </location>
</feature>
<dbReference type="Proteomes" id="UP000532252">
    <property type="component" value="Unassembled WGS sequence"/>
</dbReference>
<organism evidence="3 4">
    <name type="scientific">Motacilla alba</name>
    <name type="common">White wagtail</name>
    <name type="synonym">Pied wagtail</name>
    <dbReference type="NCBI Taxonomy" id="45807"/>
    <lineage>
        <taxon>Eukaryota</taxon>
        <taxon>Metazoa</taxon>
        <taxon>Chordata</taxon>
        <taxon>Craniata</taxon>
        <taxon>Vertebrata</taxon>
        <taxon>Euteleostomi</taxon>
        <taxon>Archelosauria</taxon>
        <taxon>Archosauria</taxon>
        <taxon>Dinosauria</taxon>
        <taxon>Saurischia</taxon>
        <taxon>Theropoda</taxon>
        <taxon>Coelurosauria</taxon>
        <taxon>Aves</taxon>
        <taxon>Neognathae</taxon>
        <taxon>Neoaves</taxon>
        <taxon>Telluraves</taxon>
        <taxon>Australaves</taxon>
        <taxon>Passeriformes</taxon>
        <taxon>Passeroidea</taxon>
        <taxon>Motacillidae</taxon>
        <taxon>Motacilla</taxon>
    </lineage>
</organism>
<dbReference type="InterPro" id="IPR032870">
    <property type="entry name" value="ALKBH7-like"/>
</dbReference>
<evidence type="ECO:0000313" key="4">
    <source>
        <dbReference type="Proteomes" id="UP000532252"/>
    </source>
</evidence>
<sequence>GVSAAFGGSRGVFSGTPRPDLGPEAESDPELLRASSPEVSRRLRGLAVVRGGFVSEEEAAELLREVEPALRRGRYQSDHWDRVRGVTGGCFLRGFGVTLGCFGLPSSAAAPSRGSLCSRPRCCGSAASGTPGTTWSCCCSRGPSTVLRLRSLRAPRDHLELLLQPRSLYVLRGAARFEFTHEILGEQESFFGGLRVPRGRRVALI</sequence>
<dbReference type="EMBL" id="VXBE01012314">
    <property type="protein sequence ID" value="NWS08993.1"/>
    <property type="molecule type" value="Genomic_DNA"/>
</dbReference>
<keyword evidence="3" id="KW-0560">Oxidoreductase</keyword>
<gene>
    <name evidence="3" type="primary">Alkbh7</name>
    <name evidence="3" type="ORF">MOTALB_R15260</name>
</gene>
<feature type="non-terminal residue" evidence="3">
    <location>
        <position position="205"/>
    </location>
</feature>
<dbReference type="Gene3D" id="2.60.120.590">
    <property type="entry name" value="Alpha-ketoglutarate-dependent dioxygenase AlkB-like"/>
    <property type="match status" value="2"/>
</dbReference>
<dbReference type="InterPro" id="IPR037151">
    <property type="entry name" value="AlkB-like_sf"/>
</dbReference>